<dbReference type="Gene3D" id="2.60.120.1440">
    <property type="match status" value="1"/>
</dbReference>
<protein>
    <submittedName>
        <fullName evidence="2">FecR family protein</fullName>
    </submittedName>
</protein>
<reference evidence="2 3" key="1">
    <citation type="submission" date="2017-01" db="EMBL/GenBank/DDBJ databases">
        <authorList>
            <person name="Mah S.A."/>
            <person name="Swanson W.J."/>
            <person name="Moy G.W."/>
            <person name="Vacquier V.D."/>
        </authorList>
    </citation>
    <scope>NUCLEOTIDE SEQUENCE [LARGE SCALE GENOMIC DNA]</scope>
    <source>
        <strain evidence="2 3">ASpG1</strain>
    </source>
</reference>
<dbReference type="PANTHER" id="PTHR38731:SF3">
    <property type="entry name" value="BLL6125 PROTEIN"/>
    <property type="match status" value="1"/>
</dbReference>
<dbReference type="EMBL" id="FTMS01000014">
    <property type="protein sequence ID" value="SIQ73944.1"/>
    <property type="molecule type" value="Genomic_DNA"/>
</dbReference>
<evidence type="ECO:0000313" key="3">
    <source>
        <dbReference type="Proteomes" id="UP000186400"/>
    </source>
</evidence>
<name>A0A1N6V7R6_9SPIO</name>
<evidence type="ECO:0000259" key="1">
    <source>
        <dbReference type="Pfam" id="PF04773"/>
    </source>
</evidence>
<gene>
    <name evidence="2" type="ORF">SAMN05920897_11413</name>
</gene>
<keyword evidence="3" id="KW-1185">Reference proteome</keyword>
<dbReference type="OrthoDB" id="369404at2"/>
<dbReference type="InterPro" id="IPR006860">
    <property type="entry name" value="FecR"/>
</dbReference>
<feature type="domain" description="FecR protein" evidence="1">
    <location>
        <begin position="92"/>
        <end position="194"/>
    </location>
</feature>
<dbReference type="AlphaFoldDB" id="A0A1N6V7R6"/>
<organism evidence="2 3">
    <name type="scientific">Alkalispirochaeta americana</name>
    <dbReference type="NCBI Taxonomy" id="159291"/>
    <lineage>
        <taxon>Bacteria</taxon>
        <taxon>Pseudomonadati</taxon>
        <taxon>Spirochaetota</taxon>
        <taxon>Spirochaetia</taxon>
        <taxon>Spirochaetales</taxon>
        <taxon>Spirochaetaceae</taxon>
        <taxon>Alkalispirochaeta</taxon>
    </lineage>
</organism>
<sequence>MNKILYTTRPSKPFLSSLRFSRWLRPVRPSRAVKGLLLPGLILGGLLVSSPAVLAESIGRIEYIEGDVALIRDGEILDEFQINPGDPLLEMDVIQTGFDGYAEVLLTAGGRSTVRIQENTAYYIEVEPQTGGGENTRLRLLSGSVEMAVQNVSRNSQVNVETRSAVLGVRGTEFDVLTAPDESTLAGVRAGQVEVSSSGQKVLVDGGSAAEVQQNQAPRSQTVPEGDFDQFYSVWTEARLQAFRSGAPTFIKAYVRRFNDTEPEFQKAYRELMAHRNRLEREASRTGTSLGGDMRLRTEVSPALIKMRSILPLFENTVYRLEELSRFHAQGIGETTIDGVRSGDFFARFSRVEQNLRRQLGEVRTVFRLYRVIEQRSFGGLPEGSGGPFGGGSPINSMGF</sequence>
<dbReference type="RefSeq" id="WP_076489321.1">
    <property type="nucleotide sequence ID" value="NZ_FTMS01000014.1"/>
</dbReference>
<proteinExistence type="predicted"/>
<dbReference type="STRING" id="159291.SAMN05920897_11413"/>
<dbReference type="Proteomes" id="UP000186400">
    <property type="component" value="Unassembled WGS sequence"/>
</dbReference>
<accession>A0A1N6V7R6</accession>
<dbReference type="Pfam" id="PF04773">
    <property type="entry name" value="FecR"/>
    <property type="match status" value="1"/>
</dbReference>
<evidence type="ECO:0000313" key="2">
    <source>
        <dbReference type="EMBL" id="SIQ73944.1"/>
    </source>
</evidence>
<dbReference type="PANTHER" id="PTHR38731">
    <property type="entry name" value="LIPL45-RELATED LIPOPROTEIN-RELATED"/>
    <property type="match status" value="1"/>
</dbReference>